<dbReference type="InterPro" id="IPR006311">
    <property type="entry name" value="TAT_signal"/>
</dbReference>
<keyword evidence="4" id="KW-1185">Reference proteome</keyword>
<accession>A0AAE9YVF9</accession>
<keyword evidence="1 2" id="KW-0732">Signal</keyword>
<reference evidence="3 4" key="1">
    <citation type="journal article" date="2015" name="Genome Announc.">
        <title>Draft Genome Sequences of Marine Isolates of Thalassomonas viridans and Thalassomonas actiniarum.</title>
        <authorList>
            <person name="Olonade I."/>
            <person name="van Zyl L.J."/>
            <person name="Trindade M."/>
        </authorList>
    </citation>
    <scope>NUCLEOTIDE SEQUENCE [LARGE SCALE GENOMIC DNA]</scope>
    <source>
        <strain evidence="3 4">A5K-106</strain>
    </source>
</reference>
<dbReference type="PANTHER" id="PTHR43737">
    <property type="entry name" value="BLL7424 PROTEIN"/>
    <property type="match status" value="1"/>
</dbReference>
<feature type="signal peptide" evidence="2">
    <location>
        <begin position="1"/>
        <end position="36"/>
    </location>
</feature>
<evidence type="ECO:0000256" key="2">
    <source>
        <dbReference type="SAM" id="SignalP"/>
    </source>
</evidence>
<organism evidence="3 4">
    <name type="scientific">Thalassomonas actiniarum</name>
    <dbReference type="NCBI Taxonomy" id="485447"/>
    <lineage>
        <taxon>Bacteria</taxon>
        <taxon>Pseudomonadati</taxon>
        <taxon>Pseudomonadota</taxon>
        <taxon>Gammaproteobacteria</taxon>
        <taxon>Alteromonadales</taxon>
        <taxon>Colwelliaceae</taxon>
        <taxon>Thalassomonas</taxon>
    </lineage>
</organism>
<protein>
    <submittedName>
        <fullName evidence="3">DUF1501 domain-containing protein</fullName>
    </submittedName>
</protein>
<reference evidence="3 4" key="2">
    <citation type="journal article" date="2022" name="Mar. Drugs">
        <title>Bioassay-Guided Fractionation Leads to the Detection of Cholic Acid Generated by the Rare Thalassomonas sp.</title>
        <authorList>
            <person name="Pheiffer F."/>
            <person name="Schneider Y.K."/>
            <person name="Hansen E.H."/>
            <person name="Andersen J.H."/>
            <person name="Isaksson J."/>
            <person name="Busche T."/>
            <person name="R C."/>
            <person name="Kalinowski J."/>
            <person name="Zyl L.V."/>
            <person name="Trindade M."/>
        </authorList>
    </citation>
    <scope>NUCLEOTIDE SEQUENCE [LARGE SCALE GENOMIC DNA]</scope>
    <source>
        <strain evidence="3 4">A5K-106</strain>
    </source>
</reference>
<dbReference type="InterPro" id="IPR019546">
    <property type="entry name" value="TAT_signal_bac_arc"/>
</dbReference>
<evidence type="ECO:0000313" key="4">
    <source>
        <dbReference type="Proteomes" id="UP000032568"/>
    </source>
</evidence>
<dbReference type="PANTHER" id="PTHR43737:SF1">
    <property type="entry name" value="DUF1501 DOMAIN-CONTAINING PROTEIN"/>
    <property type="match status" value="1"/>
</dbReference>
<evidence type="ECO:0000313" key="3">
    <source>
        <dbReference type="EMBL" id="WDE01881.1"/>
    </source>
</evidence>
<proteinExistence type="predicted"/>
<dbReference type="Proteomes" id="UP000032568">
    <property type="component" value="Chromosome"/>
</dbReference>
<dbReference type="NCBIfam" id="TIGR01409">
    <property type="entry name" value="TAT_signal_seq"/>
    <property type="match status" value="1"/>
</dbReference>
<dbReference type="PROSITE" id="PS51318">
    <property type="entry name" value="TAT"/>
    <property type="match status" value="1"/>
</dbReference>
<name>A0AAE9YVF9_9GAMM</name>
<dbReference type="InterPro" id="IPR010869">
    <property type="entry name" value="DUF1501"/>
</dbReference>
<evidence type="ECO:0000256" key="1">
    <source>
        <dbReference type="ARBA" id="ARBA00022729"/>
    </source>
</evidence>
<dbReference type="KEGG" id="tact:SG35_014420"/>
<sequence>MNRRQFLKNSTALATATGLGSLTAVSSALSSFSALAATGDDYKALVCVFLHGGMDNHDTVLPYDQPSYNRYAQIRRSLVSQYQGQRDRNNLLPLNPDNAAGFGGRAFALPPQMPGISNLFAQGNAAIIGNVGPLITPATQTEFEQESVALPSRLFSHNDQQATWLSSSPEGAVYGWGGAFADATISAGQNSNREFSVITSGGNDLFLTGEHAIPYQINAGEAQEIKALGDVDDNEALAQLLASHFSATDFSSSNLAQQDIAAALAKSSATNNSYNRALAGIAPLTTSFPQSHLARQLQGVARTIGAKETLGVKRQVFIVGMGGFDTHSEQAKSLPELHAALDGAITAFYTGMLELGLGDKVTLFTASDFGRTLAVNDDGTDHGWGGHHFVIGDAVNGRNIYGNMPPMSFGHAQDAGSGRLIPTTSVEQMAEPLGRWFGLTEQQLAQALPNLNNFSSRLNFI</sequence>
<feature type="chain" id="PRO_5042176649" evidence="2">
    <location>
        <begin position="37"/>
        <end position="461"/>
    </location>
</feature>
<dbReference type="AlphaFoldDB" id="A0AAE9YVF9"/>
<dbReference type="Pfam" id="PF07394">
    <property type="entry name" value="DUF1501"/>
    <property type="match status" value="1"/>
</dbReference>
<dbReference type="EMBL" id="CP059735">
    <property type="protein sequence ID" value="WDE01881.1"/>
    <property type="molecule type" value="Genomic_DNA"/>
</dbReference>
<gene>
    <name evidence="3" type="ORF">SG35_014420</name>
</gene>